<comment type="caution">
    <text evidence="13">The sequence shown here is derived from an EMBL/GenBank/DDBJ whole genome shotgun (WGS) entry which is preliminary data.</text>
</comment>
<protein>
    <recommendedName>
        <fullName evidence="10">UDP-N-acetylglucosamine--N-acetylmuramyl-(pentapeptide) pyrophosphoryl-undecaprenol N-acetylglucosamine transferase</fullName>
        <ecNumber evidence="10">2.4.1.227</ecNumber>
    </recommendedName>
    <alternativeName>
        <fullName evidence="10">Undecaprenyl-PP-MurNAc-pentapeptide-UDPGlcNAc GlcNAc transferase</fullName>
    </alternativeName>
</protein>
<evidence type="ECO:0000256" key="3">
    <source>
        <dbReference type="ARBA" id="ARBA00022676"/>
    </source>
</evidence>
<dbReference type="GO" id="GO:0005975">
    <property type="term" value="P:carbohydrate metabolic process"/>
    <property type="evidence" value="ECO:0007669"/>
    <property type="project" value="InterPro"/>
</dbReference>
<evidence type="ECO:0000256" key="6">
    <source>
        <dbReference type="ARBA" id="ARBA00022984"/>
    </source>
</evidence>
<dbReference type="EMBL" id="JAQQAL010000045">
    <property type="protein sequence ID" value="MDC7228397.1"/>
    <property type="molecule type" value="Genomic_DNA"/>
</dbReference>
<dbReference type="InterPro" id="IPR004276">
    <property type="entry name" value="GlycoTrans_28_N"/>
</dbReference>
<dbReference type="GO" id="GO:0050511">
    <property type="term" value="F:undecaprenyldiphospho-muramoylpentapeptide beta-N-acetylglucosaminyltransferase activity"/>
    <property type="evidence" value="ECO:0007669"/>
    <property type="project" value="UniProtKB-UniRule"/>
</dbReference>
<feature type="domain" description="Glycosyltransferase family 28 N-terminal" evidence="11">
    <location>
        <begin position="5"/>
        <end position="144"/>
    </location>
</feature>
<feature type="binding site" evidence="10">
    <location>
        <position position="196"/>
    </location>
    <ligand>
        <name>UDP-N-acetyl-alpha-D-glucosamine</name>
        <dbReference type="ChEBI" id="CHEBI:57705"/>
    </ligand>
</feature>
<evidence type="ECO:0000313" key="14">
    <source>
        <dbReference type="Proteomes" id="UP001221217"/>
    </source>
</evidence>
<dbReference type="AlphaFoldDB" id="A0AAJ1IFJ8"/>
<comment type="pathway">
    <text evidence="10">Cell wall biogenesis; peptidoglycan biosynthesis.</text>
</comment>
<dbReference type="InterPro" id="IPR006009">
    <property type="entry name" value="GlcNAc_MurG"/>
</dbReference>
<comment type="caution">
    <text evidence="10">Lacks conserved residue(s) required for the propagation of feature annotation.</text>
</comment>
<evidence type="ECO:0000256" key="7">
    <source>
        <dbReference type="ARBA" id="ARBA00023136"/>
    </source>
</evidence>
<dbReference type="PANTHER" id="PTHR21015">
    <property type="entry name" value="UDP-N-ACETYLGLUCOSAMINE--N-ACETYLMURAMYL-(PENTAPEPTIDE) PYROPHOSPHORYL-UNDECAPRENOL N-ACETYLGLUCOSAMINE TRANSFERASE 1"/>
    <property type="match status" value="1"/>
</dbReference>
<keyword evidence="2 10" id="KW-0132">Cell division</keyword>
<dbReference type="EC" id="2.4.1.227" evidence="10"/>
<evidence type="ECO:0000259" key="12">
    <source>
        <dbReference type="Pfam" id="PF04101"/>
    </source>
</evidence>
<reference evidence="13 14" key="1">
    <citation type="submission" date="2022-12" db="EMBL/GenBank/DDBJ databases">
        <title>Metagenome assembled genome from gulf of manar.</title>
        <authorList>
            <person name="Kohli P."/>
            <person name="Pk S."/>
            <person name="Venkata Ramana C."/>
            <person name="Sasikala C."/>
        </authorList>
    </citation>
    <scope>NUCLEOTIDE SEQUENCE [LARGE SCALE GENOMIC DNA]</scope>
    <source>
        <strain evidence="13">JB008</strain>
    </source>
</reference>
<gene>
    <name evidence="10 13" type="primary">murG</name>
    <name evidence="13" type="ORF">PQJ61_16670</name>
</gene>
<evidence type="ECO:0000256" key="10">
    <source>
        <dbReference type="HAMAP-Rule" id="MF_00033"/>
    </source>
</evidence>
<dbReference type="InterPro" id="IPR007235">
    <property type="entry name" value="Glyco_trans_28_C"/>
</dbReference>
<evidence type="ECO:0000256" key="4">
    <source>
        <dbReference type="ARBA" id="ARBA00022679"/>
    </source>
</evidence>
<evidence type="ECO:0000256" key="8">
    <source>
        <dbReference type="ARBA" id="ARBA00023306"/>
    </source>
</evidence>
<dbReference type="GO" id="GO:0005886">
    <property type="term" value="C:plasma membrane"/>
    <property type="evidence" value="ECO:0007669"/>
    <property type="project" value="UniProtKB-SubCell"/>
</dbReference>
<evidence type="ECO:0000256" key="9">
    <source>
        <dbReference type="ARBA" id="ARBA00023316"/>
    </source>
</evidence>
<dbReference type="Gene3D" id="3.40.50.2000">
    <property type="entry name" value="Glycogen Phosphorylase B"/>
    <property type="match status" value="2"/>
</dbReference>
<dbReference type="GO" id="GO:0071555">
    <property type="term" value="P:cell wall organization"/>
    <property type="evidence" value="ECO:0007669"/>
    <property type="project" value="UniProtKB-KW"/>
</dbReference>
<feature type="binding site" evidence="10">
    <location>
        <position position="167"/>
    </location>
    <ligand>
        <name>UDP-N-acetyl-alpha-D-glucosamine</name>
        <dbReference type="ChEBI" id="CHEBI:57705"/>
    </ligand>
</feature>
<feature type="domain" description="Glycosyl transferase family 28 C-terminal" evidence="12">
    <location>
        <begin position="189"/>
        <end position="335"/>
    </location>
</feature>
<dbReference type="HAMAP" id="MF_00033">
    <property type="entry name" value="MurG"/>
    <property type="match status" value="1"/>
</dbReference>
<keyword evidence="3 10" id="KW-0328">Glycosyltransferase</keyword>
<sequence length="356" mass="38692">MKRLIVFTGGGTAGHVYPGLSVIESMKKKDRGLDIIWIGSSSGMEKEIIESAGVNFIGIPSGKLRRYFSILNFFDLFKIAAGLIKAYFVIGRLKPLLVFSKGGFVSVPPVAAAGLRRIPVFSHESDVSPGLATKINSRFSEKIFVSYDKTRKYFAEGRAITTGNPVRAAIFEADPDRGRKLVSAGEKKIIMVIGGSQGALQINRLIEELLPELSGRFVIIHQTGNHDYSGEPHEGYIRRDYIREELPDLMSAADLIISRAGASSLWESAALGKPSILIPLGTGASRGDQGLNADIFKDAGASVVLEGEVSSRQLLSEINRLMDDEAARKKMSEAALRLVNGNPADIITDFIIERLV</sequence>
<comment type="function">
    <text evidence="10">Cell wall formation. Catalyzes the transfer of a GlcNAc subunit on undecaprenyl-pyrophosphoryl-MurNAc-pentapeptide (lipid intermediate I) to form undecaprenyl-pyrophosphoryl-MurNAc-(pentapeptide)GlcNAc (lipid intermediate II).</text>
</comment>
<evidence type="ECO:0000259" key="11">
    <source>
        <dbReference type="Pfam" id="PF03033"/>
    </source>
</evidence>
<accession>A0AAJ1IFJ8</accession>
<dbReference type="Pfam" id="PF03033">
    <property type="entry name" value="Glyco_transf_28"/>
    <property type="match status" value="1"/>
</dbReference>
<dbReference type="SUPFAM" id="SSF53756">
    <property type="entry name" value="UDP-Glycosyltransferase/glycogen phosphorylase"/>
    <property type="match status" value="1"/>
</dbReference>
<evidence type="ECO:0000313" key="13">
    <source>
        <dbReference type="EMBL" id="MDC7228397.1"/>
    </source>
</evidence>
<evidence type="ECO:0000256" key="1">
    <source>
        <dbReference type="ARBA" id="ARBA00022475"/>
    </source>
</evidence>
<evidence type="ECO:0000256" key="2">
    <source>
        <dbReference type="ARBA" id="ARBA00022618"/>
    </source>
</evidence>
<dbReference type="CDD" id="cd03785">
    <property type="entry name" value="GT28_MurG"/>
    <property type="match status" value="1"/>
</dbReference>
<feature type="binding site" evidence="10">
    <location>
        <begin position="12"/>
        <end position="14"/>
    </location>
    <ligand>
        <name>UDP-N-acetyl-alpha-D-glucosamine</name>
        <dbReference type="ChEBI" id="CHEBI:57705"/>
    </ligand>
</feature>
<feature type="binding site" evidence="10">
    <location>
        <position position="289"/>
    </location>
    <ligand>
        <name>UDP-N-acetyl-alpha-D-glucosamine</name>
        <dbReference type="ChEBI" id="CHEBI:57705"/>
    </ligand>
</feature>
<evidence type="ECO:0000256" key="5">
    <source>
        <dbReference type="ARBA" id="ARBA00022960"/>
    </source>
</evidence>
<proteinExistence type="inferred from homology"/>
<keyword evidence="1 10" id="KW-1003">Cell membrane</keyword>
<name>A0AAJ1IFJ8_9SPIO</name>
<dbReference type="Proteomes" id="UP001221217">
    <property type="component" value="Unassembled WGS sequence"/>
</dbReference>
<organism evidence="13 14">
    <name type="scientific">Candidatus Thalassospirochaeta sargassi</name>
    <dbReference type="NCBI Taxonomy" id="3119039"/>
    <lineage>
        <taxon>Bacteria</taxon>
        <taxon>Pseudomonadati</taxon>
        <taxon>Spirochaetota</taxon>
        <taxon>Spirochaetia</taxon>
        <taxon>Spirochaetales</taxon>
        <taxon>Spirochaetaceae</taxon>
        <taxon>Candidatus Thalassospirochaeta</taxon>
    </lineage>
</organism>
<keyword evidence="4 10" id="KW-0808">Transferase</keyword>
<keyword evidence="5 10" id="KW-0133">Cell shape</keyword>
<dbReference type="GO" id="GO:0009252">
    <property type="term" value="P:peptidoglycan biosynthetic process"/>
    <property type="evidence" value="ECO:0007669"/>
    <property type="project" value="UniProtKB-UniRule"/>
</dbReference>
<comment type="subcellular location">
    <subcellularLocation>
        <location evidence="10">Cell membrane</location>
        <topology evidence="10">Peripheral membrane protein</topology>
        <orientation evidence="10">Cytoplasmic side</orientation>
    </subcellularLocation>
</comment>
<dbReference type="PANTHER" id="PTHR21015:SF27">
    <property type="entry name" value="UDP-N-ACETYLGLUCOSAMINE--N-ACETYLMURAMYL-(PENTAPEPTIDE) PYROPHOSPHORYL-UNDECAPRENOL N-ACETYLGLUCOSAMINE TRANSFERASE"/>
    <property type="match status" value="1"/>
</dbReference>
<comment type="catalytic activity">
    <reaction evidence="10">
        <text>di-trans,octa-cis-undecaprenyl diphospho-N-acetyl-alpha-D-muramoyl-L-alanyl-D-glutamyl-meso-2,6-diaminopimeloyl-D-alanyl-D-alanine + UDP-N-acetyl-alpha-D-glucosamine = di-trans,octa-cis-undecaprenyl diphospho-[N-acetyl-alpha-D-glucosaminyl-(1-&gt;4)]-N-acetyl-alpha-D-muramoyl-L-alanyl-D-glutamyl-meso-2,6-diaminopimeloyl-D-alanyl-D-alanine + UDP + H(+)</text>
        <dbReference type="Rhea" id="RHEA:31227"/>
        <dbReference type="ChEBI" id="CHEBI:15378"/>
        <dbReference type="ChEBI" id="CHEBI:57705"/>
        <dbReference type="ChEBI" id="CHEBI:58223"/>
        <dbReference type="ChEBI" id="CHEBI:61387"/>
        <dbReference type="ChEBI" id="CHEBI:61388"/>
        <dbReference type="EC" id="2.4.1.227"/>
    </reaction>
</comment>
<keyword evidence="7 10" id="KW-0472">Membrane</keyword>
<dbReference type="GO" id="GO:0008360">
    <property type="term" value="P:regulation of cell shape"/>
    <property type="evidence" value="ECO:0007669"/>
    <property type="project" value="UniProtKB-KW"/>
</dbReference>
<dbReference type="NCBIfam" id="TIGR01133">
    <property type="entry name" value="murG"/>
    <property type="match status" value="1"/>
</dbReference>
<keyword evidence="8 10" id="KW-0131">Cell cycle</keyword>
<dbReference type="GO" id="GO:0051301">
    <property type="term" value="P:cell division"/>
    <property type="evidence" value="ECO:0007669"/>
    <property type="project" value="UniProtKB-KW"/>
</dbReference>
<dbReference type="Pfam" id="PF04101">
    <property type="entry name" value="Glyco_tran_28_C"/>
    <property type="match status" value="1"/>
</dbReference>
<comment type="similarity">
    <text evidence="10">Belongs to the glycosyltransferase 28 family. MurG subfamily.</text>
</comment>
<keyword evidence="6 10" id="KW-0573">Peptidoglycan synthesis</keyword>
<keyword evidence="9 10" id="KW-0961">Cell wall biogenesis/degradation</keyword>